<dbReference type="InterPro" id="IPR035992">
    <property type="entry name" value="Ricin_B-like_lectins"/>
</dbReference>
<dbReference type="OrthoDB" id="6475262at2759"/>
<sequence length="155" mass="17201">AKFNEDCPTWGWLKWSFNGPMLMAHKPLMQMCLESKEGLRNSEVGTARCSGSRQQQWHLNMFLGHRTQQGDILFSIIPSLHPDQCVTIDAASEYGGLVLRNCTPTDRQLFYLNRDWFQTAVASQALVDSSSAFDQVVQDGAPLGTLQDGASHAGI</sequence>
<accession>A0A1V9XUG6</accession>
<dbReference type="Gene3D" id="2.80.10.50">
    <property type="match status" value="1"/>
</dbReference>
<dbReference type="SUPFAM" id="SSF50370">
    <property type="entry name" value="Ricin B-like lectins"/>
    <property type="match status" value="1"/>
</dbReference>
<evidence type="ECO:0000313" key="1">
    <source>
        <dbReference type="EMBL" id="OQR77147.1"/>
    </source>
</evidence>
<protein>
    <submittedName>
        <fullName evidence="1">Uncharacterized protein</fullName>
    </submittedName>
</protein>
<dbReference type="EMBL" id="MNPL01003896">
    <property type="protein sequence ID" value="OQR77147.1"/>
    <property type="molecule type" value="Genomic_DNA"/>
</dbReference>
<organism evidence="1 2">
    <name type="scientific">Tropilaelaps mercedesae</name>
    <dbReference type="NCBI Taxonomy" id="418985"/>
    <lineage>
        <taxon>Eukaryota</taxon>
        <taxon>Metazoa</taxon>
        <taxon>Ecdysozoa</taxon>
        <taxon>Arthropoda</taxon>
        <taxon>Chelicerata</taxon>
        <taxon>Arachnida</taxon>
        <taxon>Acari</taxon>
        <taxon>Parasitiformes</taxon>
        <taxon>Mesostigmata</taxon>
        <taxon>Gamasina</taxon>
        <taxon>Dermanyssoidea</taxon>
        <taxon>Laelapidae</taxon>
        <taxon>Tropilaelaps</taxon>
    </lineage>
</organism>
<proteinExistence type="predicted"/>
<dbReference type="CDD" id="cd00161">
    <property type="entry name" value="beta-trefoil_Ricin-like"/>
    <property type="match status" value="1"/>
</dbReference>
<evidence type="ECO:0000313" key="2">
    <source>
        <dbReference type="Proteomes" id="UP000192247"/>
    </source>
</evidence>
<gene>
    <name evidence="1" type="ORF">BIW11_00487</name>
</gene>
<dbReference type="InParanoid" id="A0A1V9XUG6"/>
<feature type="non-terminal residue" evidence="1">
    <location>
        <position position="1"/>
    </location>
</feature>
<comment type="caution">
    <text evidence="1">The sequence shown here is derived from an EMBL/GenBank/DDBJ whole genome shotgun (WGS) entry which is preliminary data.</text>
</comment>
<keyword evidence="2" id="KW-1185">Reference proteome</keyword>
<name>A0A1V9XUG6_9ACAR</name>
<dbReference type="Proteomes" id="UP000192247">
    <property type="component" value="Unassembled WGS sequence"/>
</dbReference>
<dbReference type="PROSITE" id="PS50231">
    <property type="entry name" value="RICIN_B_LECTIN"/>
    <property type="match status" value="1"/>
</dbReference>
<dbReference type="AlphaFoldDB" id="A0A1V9XUG6"/>
<reference evidence="1 2" key="1">
    <citation type="journal article" date="2017" name="Gigascience">
        <title>Draft genome of the honey bee ectoparasitic mite, Tropilaelaps mercedesae, is shaped by the parasitic life history.</title>
        <authorList>
            <person name="Dong X."/>
            <person name="Armstrong S.D."/>
            <person name="Xia D."/>
            <person name="Makepeace B.L."/>
            <person name="Darby A.C."/>
            <person name="Kadowaki T."/>
        </authorList>
    </citation>
    <scope>NUCLEOTIDE SEQUENCE [LARGE SCALE GENOMIC DNA]</scope>
    <source>
        <strain evidence="1">Wuxi-XJTLU</strain>
    </source>
</reference>